<evidence type="ECO:0000256" key="1">
    <source>
        <dbReference type="ARBA" id="ARBA00023015"/>
    </source>
</evidence>
<comment type="caution">
    <text evidence="6">The sequence shown here is derived from an EMBL/GenBank/DDBJ whole genome shotgun (WGS) entry which is preliminary data.</text>
</comment>
<dbReference type="Pfam" id="PF00356">
    <property type="entry name" value="LacI"/>
    <property type="match status" value="1"/>
</dbReference>
<dbReference type="InterPro" id="IPR000843">
    <property type="entry name" value="HTH_LacI"/>
</dbReference>
<accession>A0A7W5JZ68</accession>
<feature type="domain" description="HTH lacI-type" evidence="5">
    <location>
        <begin position="3"/>
        <end position="57"/>
    </location>
</feature>
<keyword evidence="1" id="KW-0805">Transcription regulation</keyword>
<gene>
    <name evidence="6" type="ORF">FHX39_004007</name>
</gene>
<keyword evidence="3" id="KW-0804">Transcription</keyword>
<dbReference type="Proteomes" id="UP000565572">
    <property type="component" value="Unassembled WGS sequence"/>
</dbReference>
<dbReference type="Gene3D" id="1.10.260.40">
    <property type="entry name" value="lambda repressor-like DNA-binding domains"/>
    <property type="match status" value="1"/>
</dbReference>
<dbReference type="AlphaFoldDB" id="A0A7W5JZ68"/>
<keyword evidence="2 6" id="KW-0238">DNA-binding</keyword>
<sequence length="353" mass="37479">MPVSLRSVAERAGVSVRTVSNVVNDFPHVAPATRAAVQAALDELGYRPNLAARQLRRGRTGAIGLVVPEVHSPYFSQLASVVVRLAEARGLTVLIDQTEGDPQRERRLLGGSTFGVDGMILSPWSLDVSELAARRETLPLVLLGERSGLSALDHVGFDNVAAAHDATAHLIEVGRQRIAAVGTQPHLTNETGQQRLEGYHAALRAAGREPDPRLEVAVRALHRADGVAAMEALLDGPVVPDAVFCFTDELALGAVRALADRGLRVPEDVAVVGFDDIEDGRFSVPTLTTIAPDKEQIATGCLDTLAARMLDPTGPGQEVVTTYELVVRQSSGGHRNSRSDQGGRPAGATPKIH</sequence>
<evidence type="ECO:0000256" key="3">
    <source>
        <dbReference type="ARBA" id="ARBA00023163"/>
    </source>
</evidence>
<dbReference type="PROSITE" id="PS50932">
    <property type="entry name" value="HTH_LACI_2"/>
    <property type="match status" value="1"/>
</dbReference>
<evidence type="ECO:0000313" key="6">
    <source>
        <dbReference type="EMBL" id="MBB3329010.1"/>
    </source>
</evidence>
<keyword evidence="7" id="KW-1185">Reference proteome</keyword>
<proteinExistence type="predicted"/>
<evidence type="ECO:0000259" key="5">
    <source>
        <dbReference type="PROSITE" id="PS50932"/>
    </source>
</evidence>
<dbReference type="InterPro" id="IPR046335">
    <property type="entry name" value="LacI/GalR-like_sensor"/>
</dbReference>
<dbReference type="Gene3D" id="3.40.50.2300">
    <property type="match status" value="2"/>
</dbReference>
<dbReference type="InterPro" id="IPR028082">
    <property type="entry name" value="Peripla_BP_I"/>
</dbReference>
<dbReference type="GO" id="GO:0000976">
    <property type="term" value="F:transcription cis-regulatory region binding"/>
    <property type="evidence" value="ECO:0007669"/>
    <property type="project" value="TreeGrafter"/>
</dbReference>
<organism evidence="6 7">
    <name type="scientific">Microlunatus antarcticus</name>
    <dbReference type="NCBI Taxonomy" id="53388"/>
    <lineage>
        <taxon>Bacteria</taxon>
        <taxon>Bacillati</taxon>
        <taxon>Actinomycetota</taxon>
        <taxon>Actinomycetes</taxon>
        <taxon>Propionibacteriales</taxon>
        <taxon>Propionibacteriaceae</taxon>
        <taxon>Microlunatus</taxon>
    </lineage>
</organism>
<dbReference type="Pfam" id="PF13377">
    <property type="entry name" value="Peripla_BP_3"/>
    <property type="match status" value="1"/>
</dbReference>
<dbReference type="InterPro" id="IPR010982">
    <property type="entry name" value="Lambda_DNA-bd_dom_sf"/>
</dbReference>
<feature type="region of interest" description="Disordered" evidence="4">
    <location>
        <begin position="330"/>
        <end position="353"/>
    </location>
</feature>
<dbReference type="CDD" id="cd06267">
    <property type="entry name" value="PBP1_LacI_sugar_binding-like"/>
    <property type="match status" value="1"/>
</dbReference>
<dbReference type="CDD" id="cd01392">
    <property type="entry name" value="HTH_LacI"/>
    <property type="match status" value="1"/>
</dbReference>
<dbReference type="PANTHER" id="PTHR30146">
    <property type="entry name" value="LACI-RELATED TRANSCRIPTIONAL REPRESSOR"/>
    <property type="match status" value="1"/>
</dbReference>
<protein>
    <submittedName>
        <fullName evidence="6">DNA-binding LacI/PurR family transcriptional regulator</fullName>
    </submittedName>
</protein>
<name>A0A7W5JZ68_9ACTN</name>
<evidence type="ECO:0000313" key="7">
    <source>
        <dbReference type="Proteomes" id="UP000565572"/>
    </source>
</evidence>
<reference evidence="6 7" key="1">
    <citation type="submission" date="2020-08" db="EMBL/GenBank/DDBJ databases">
        <title>Sequencing the genomes of 1000 actinobacteria strains.</title>
        <authorList>
            <person name="Klenk H.-P."/>
        </authorList>
    </citation>
    <scope>NUCLEOTIDE SEQUENCE [LARGE SCALE GENOMIC DNA]</scope>
    <source>
        <strain evidence="6 7">DSM 11053</strain>
    </source>
</reference>
<dbReference type="SUPFAM" id="SSF47413">
    <property type="entry name" value="lambda repressor-like DNA-binding domains"/>
    <property type="match status" value="1"/>
</dbReference>
<dbReference type="PANTHER" id="PTHR30146:SF153">
    <property type="entry name" value="LACTOSE OPERON REPRESSOR"/>
    <property type="match status" value="1"/>
</dbReference>
<dbReference type="RefSeq" id="WP_183342499.1">
    <property type="nucleotide sequence ID" value="NZ_JACHZG010000010.1"/>
</dbReference>
<dbReference type="EMBL" id="JACHZG010000010">
    <property type="protein sequence ID" value="MBB3329010.1"/>
    <property type="molecule type" value="Genomic_DNA"/>
</dbReference>
<dbReference type="GO" id="GO:0003700">
    <property type="term" value="F:DNA-binding transcription factor activity"/>
    <property type="evidence" value="ECO:0007669"/>
    <property type="project" value="TreeGrafter"/>
</dbReference>
<dbReference type="SUPFAM" id="SSF53822">
    <property type="entry name" value="Periplasmic binding protein-like I"/>
    <property type="match status" value="1"/>
</dbReference>
<dbReference type="SMART" id="SM00354">
    <property type="entry name" value="HTH_LACI"/>
    <property type="match status" value="1"/>
</dbReference>
<evidence type="ECO:0000256" key="4">
    <source>
        <dbReference type="SAM" id="MobiDB-lite"/>
    </source>
</evidence>
<evidence type="ECO:0000256" key="2">
    <source>
        <dbReference type="ARBA" id="ARBA00023125"/>
    </source>
</evidence>